<dbReference type="GO" id="GO:0034045">
    <property type="term" value="C:phagophore assembly site membrane"/>
    <property type="evidence" value="ECO:0007669"/>
    <property type="project" value="UniProtKB-SubCell"/>
</dbReference>
<organism evidence="13 14">
    <name type="scientific">Lachancea mirantina</name>
    <dbReference type="NCBI Taxonomy" id="1230905"/>
    <lineage>
        <taxon>Eukaryota</taxon>
        <taxon>Fungi</taxon>
        <taxon>Dikarya</taxon>
        <taxon>Ascomycota</taxon>
        <taxon>Saccharomycotina</taxon>
        <taxon>Saccharomycetes</taxon>
        <taxon>Saccharomycetales</taxon>
        <taxon>Saccharomycetaceae</taxon>
        <taxon>Lachancea</taxon>
    </lineage>
</organism>
<evidence type="ECO:0000256" key="8">
    <source>
        <dbReference type="ARBA" id="ARBA00023055"/>
    </source>
</evidence>
<dbReference type="GO" id="GO:0043495">
    <property type="term" value="F:protein-membrane adaptor activity"/>
    <property type="evidence" value="ECO:0007669"/>
    <property type="project" value="TreeGrafter"/>
</dbReference>
<dbReference type="PANTHER" id="PTHR13190:SF1">
    <property type="entry name" value="AUTOPHAGY-RELATED 2, ISOFORM A"/>
    <property type="match status" value="1"/>
</dbReference>
<comment type="catalytic activity">
    <reaction evidence="12">
        <text>a 1,2-diacyl-sn-glycero-3-phosphocholine(in) = a 1,2-diacyl-sn-glycero-3-phosphocholine(out)</text>
        <dbReference type="Rhea" id="RHEA:38571"/>
        <dbReference type="ChEBI" id="CHEBI:57643"/>
    </reaction>
</comment>
<dbReference type="GO" id="GO:0000045">
    <property type="term" value="P:autophagosome assembly"/>
    <property type="evidence" value="ECO:0007669"/>
    <property type="project" value="TreeGrafter"/>
</dbReference>
<dbReference type="GO" id="GO:0000422">
    <property type="term" value="P:autophagy of mitochondrion"/>
    <property type="evidence" value="ECO:0007669"/>
    <property type="project" value="TreeGrafter"/>
</dbReference>
<dbReference type="GO" id="GO:0061908">
    <property type="term" value="C:phagophore"/>
    <property type="evidence" value="ECO:0007669"/>
    <property type="project" value="TreeGrafter"/>
</dbReference>
<keyword evidence="9" id="KW-0472">Membrane</keyword>
<evidence type="ECO:0000256" key="1">
    <source>
        <dbReference type="ARBA" id="ARBA00004406"/>
    </source>
</evidence>
<evidence type="ECO:0000256" key="7">
    <source>
        <dbReference type="ARBA" id="ARBA00023006"/>
    </source>
</evidence>
<evidence type="ECO:0000256" key="6">
    <source>
        <dbReference type="ARBA" id="ARBA00022824"/>
    </source>
</evidence>
<dbReference type="EMBL" id="LT598465">
    <property type="protein sequence ID" value="SCU90012.1"/>
    <property type="molecule type" value="Genomic_DNA"/>
</dbReference>
<proteinExistence type="inferred from homology"/>
<gene>
    <name evidence="13" type="ORF">LAMI_0E00188G</name>
</gene>
<keyword evidence="14" id="KW-1185">Reference proteome</keyword>
<dbReference type="PANTHER" id="PTHR13190">
    <property type="entry name" value="AUTOPHAGY-RELATED 2, ISOFORM A"/>
    <property type="match status" value="1"/>
</dbReference>
<comment type="similarity">
    <text evidence="3">Belongs to the ATG2 family.</text>
</comment>
<dbReference type="GO" id="GO:0034727">
    <property type="term" value="P:piecemeal microautophagy of the nucleus"/>
    <property type="evidence" value="ECO:0007669"/>
    <property type="project" value="TreeGrafter"/>
</dbReference>
<protein>
    <recommendedName>
        <fullName evidence="4">Autophagy-related protein 2</fullName>
    </recommendedName>
</protein>
<evidence type="ECO:0000256" key="5">
    <source>
        <dbReference type="ARBA" id="ARBA00022448"/>
    </source>
</evidence>
<evidence type="ECO:0000313" key="13">
    <source>
        <dbReference type="EMBL" id="SCU90012.1"/>
    </source>
</evidence>
<dbReference type="GO" id="GO:0005789">
    <property type="term" value="C:endoplasmic reticulum membrane"/>
    <property type="evidence" value="ECO:0007669"/>
    <property type="project" value="UniProtKB-SubCell"/>
</dbReference>
<dbReference type="OrthoDB" id="18982at2759"/>
<accession>A0A1G4JIQ6</accession>
<evidence type="ECO:0000256" key="4">
    <source>
        <dbReference type="ARBA" id="ARBA00018070"/>
    </source>
</evidence>
<dbReference type="Pfam" id="PF13329">
    <property type="entry name" value="ATG2_CAD"/>
    <property type="match status" value="2"/>
</dbReference>
<reference evidence="13 14" key="1">
    <citation type="submission" date="2016-03" db="EMBL/GenBank/DDBJ databases">
        <authorList>
            <person name="Devillers H."/>
        </authorList>
    </citation>
    <scope>NUCLEOTIDE SEQUENCE [LARGE SCALE GENOMIC DNA]</scope>
    <source>
        <strain evidence="13">CBS 11717</strain>
    </source>
</reference>
<keyword evidence="7" id="KW-0072">Autophagy</keyword>
<comment type="catalytic activity">
    <reaction evidence="10">
        <text>a 1,2-diacyl-sn-glycero-3-phospho-L-serine(in) = a 1,2-diacyl-sn-glycero-3-phospho-L-serine(out)</text>
        <dbReference type="Rhea" id="RHEA:38663"/>
        <dbReference type="ChEBI" id="CHEBI:57262"/>
    </reaction>
</comment>
<dbReference type="GO" id="GO:0061723">
    <property type="term" value="P:glycophagy"/>
    <property type="evidence" value="ECO:0007669"/>
    <property type="project" value="TreeGrafter"/>
</dbReference>
<evidence type="ECO:0000256" key="11">
    <source>
        <dbReference type="ARBA" id="ARBA00024615"/>
    </source>
</evidence>
<dbReference type="GO" id="GO:0061709">
    <property type="term" value="P:reticulophagy"/>
    <property type="evidence" value="ECO:0007669"/>
    <property type="project" value="TreeGrafter"/>
</dbReference>
<keyword evidence="5" id="KW-0813">Transport</keyword>
<evidence type="ECO:0000256" key="10">
    <source>
        <dbReference type="ARBA" id="ARBA00024479"/>
    </source>
</evidence>
<dbReference type="InterPro" id="IPR026849">
    <property type="entry name" value="ATG2"/>
</dbReference>
<name>A0A1G4JIQ6_9SACH</name>
<dbReference type="Proteomes" id="UP000191024">
    <property type="component" value="Chromosome E"/>
</dbReference>
<sequence length="1556" mass="172895">MAAWLPQNIQRRLLLYFLQKISLFSQVDVSTLDVSLGSNSQFSFHHLDLDVESLIIPNVVVRSGYVKKLDLKLTVSGGVNVIADGLSFVLKPSPDDNLDTLGFSITKTVLDLTSSMVDIQNGEAKPLEAEDWSSDGEDSHSQLPKNVQPTLLQSMRNKGLEIALANLSVCVENATFTFLFPENITLEATLANATFKTSSERRLVDLQEFKVRCIRKFESLKDPHLPEASNESMGTSKTESTSLYLSALQTAPDPSEEEYSSMTNNCEVDQLFCINNAQMSFEGFRSVDDFEVRDLEVKIDTIEVGAYAFFTSNYPVLKTLMKIISLETSAPKVKAANLNNYKRFQLEQEMDGAVQFSSLSISRIDILLSSKLRLVVKNLGISRRQTELIQMSVNNIHFLFEGKKHECFSQVDELEILNFSFNCKTSFLDVNLYHELRLNICVEVLDELMDSFAAVSRALEDWQTYTSNKRVSSTNSRTLFHKINSRLILLTLTLPEGSLDFKIPSLESTDTNLLTMPEFTVTFRDKFGNHQKFSMKDVALRSQTTMTQTCTYDIGSNERLVSSKSIWTIKDISFSGRLEDIFCLCNRLQLLSTRLKEKFKSSNISKAKGPGPPRKNLKKSVRIMNASSITYKQSLVVKCVVKIDKIKIIIKESLGEGFGNIEGTVEKGIIHIPDDGDFTFCSEAIGLKRVANGEKELFISNFNFTRDVTKPSLLLHLKNGKTLQLILNTCSLYYHARLLDFLQDTKNQGENTNGKKTMHPEKTAPVTDNKSVELKLNDCALHLRPYRLKSELLIAVNRSILVIEFPSLSFRGSLKALSILLIDDLANIKSTTNITTSLSSHFVKSGFANLGRLDVVSLSGSFNELGLNCQVNAGTLFLSVCADSNHTLTQVLADLKPPISFSDDAKYQTRIPLTDVFEDVEPFYFTEDKIQSGDLNVKEESIAVIDDFFNQVSDLPSNQSSVLLGSTVADARVSGSLLQAVEGYFDTEKSEIPTANSGDDTNCNVSLSVSVSRLSIKLYDGFDWKFTRSGISELIKTMENEIRQNHKSQAGEQVAGSAFDSIYIFAPGSESGEVKLRHIVNEDIQSGQKLNLEEENEKLRLRPSKAHKALIDVQHLKITFKGFDIDGLTKSQSNESADTLNEIKLCCNSFEIIDNVFTSTWNKFLTRLKGETPFEGAPMLDAKIKTVRPIDFLAATEIILTVRVSPLRLHVDQDTLDFLIRFGEFRDTRFALIDEYPDILYFQKVEINSVDVKLDYKPKKVDYAGLKSGHTSELMNFFILDGSKIKLKHVVLYGVFGLPELNKALNKIWTPDITGTQLAGVLSGVAPMKTLVTLGTGIKALATLPVQEYKRDKPVIRGVQKGAQIFMKVATGEIVRLGVKVASGTQSVLENTEGYLGGKVSATAILDDELEVDLVSEATFRKYEKLIGGRNPTAGGSSDPDAIVVEQASSVGSPRVFSLYANQPGTIQKGLSQAKGAMERNSSIAYEAIKRAHREFTAAANAQESASSVAHALPVAILRPLIGVTEAISKTLQGLSNELNENQLQELEQKYKSRKR</sequence>
<evidence type="ECO:0000256" key="12">
    <source>
        <dbReference type="ARBA" id="ARBA00024631"/>
    </source>
</evidence>
<keyword evidence="8" id="KW-0445">Lipid transport</keyword>
<evidence type="ECO:0000313" key="14">
    <source>
        <dbReference type="Proteomes" id="UP000191024"/>
    </source>
</evidence>
<dbReference type="STRING" id="1230905.A0A1G4JIQ6"/>
<evidence type="ECO:0000256" key="9">
    <source>
        <dbReference type="ARBA" id="ARBA00023136"/>
    </source>
</evidence>
<comment type="catalytic activity">
    <reaction evidence="11">
        <text>a 1,2-diacyl-sn-glycero-3-phosphoethanolamine(in) = a 1,2-diacyl-sn-glycero-3-phosphoethanolamine(out)</text>
        <dbReference type="Rhea" id="RHEA:38895"/>
        <dbReference type="ChEBI" id="CHEBI:64612"/>
    </reaction>
</comment>
<evidence type="ECO:0000256" key="3">
    <source>
        <dbReference type="ARBA" id="ARBA00009714"/>
    </source>
</evidence>
<dbReference type="GO" id="GO:0032266">
    <property type="term" value="F:phosphatidylinositol-3-phosphate binding"/>
    <property type="evidence" value="ECO:0007669"/>
    <property type="project" value="TreeGrafter"/>
</dbReference>
<keyword evidence="6" id="KW-0256">Endoplasmic reticulum</keyword>
<comment type="subcellular location">
    <subcellularLocation>
        <location evidence="1">Endoplasmic reticulum membrane</location>
        <topology evidence="1">Peripheral membrane protein</topology>
    </subcellularLocation>
    <subcellularLocation>
        <location evidence="2">Preautophagosomal structure membrane</location>
        <topology evidence="2">Peripheral membrane protein</topology>
    </subcellularLocation>
</comment>
<dbReference type="GO" id="GO:0006869">
    <property type="term" value="P:lipid transport"/>
    <property type="evidence" value="ECO:0007669"/>
    <property type="project" value="UniProtKB-KW"/>
</dbReference>
<evidence type="ECO:0000256" key="2">
    <source>
        <dbReference type="ARBA" id="ARBA00004623"/>
    </source>
</evidence>